<dbReference type="AlphaFoldDB" id="A0A1Q9BZI0"/>
<accession>A0A1Q9BZI0</accession>
<gene>
    <name evidence="1" type="ORF">AK812_SmicGene44026</name>
</gene>
<keyword evidence="2" id="KW-1185">Reference proteome</keyword>
<protein>
    <submittedName>
        <fullName evidence="1">Uncharacterized protein</fullName>
    </submittedName>
</protein>
<proteinExistence type="predicted"/>
<evidence type="ECO:0000313" key="1">
    <source>
        <dbReference type="EMBL" id="OLP76084.1"/>
    </source>
</evidence>
<comment type="caution">
    <text evidence="1">The sequence shown here is derived from an EMBL/GenBank/DDBJ whole genome shotgun (WGS) entry which is preliminary data.</text>
</comment>
<sequence>MALAHSVQEEHNFVSFWHAGWYGINASFDVAMESLGISHSIAVDPRLTTSEDEVFHTFWSIEGDLGGDQVMRGDGRPSQQACSDAARLGVEHLGQDLVLSDCSALRFVYSRLSAAFTDADTHSLLRHPILLFLAAGRYALVQAPKAGKLPEVLLPRTTQSRSALAQAFQ</sequence>
<evidence type="ECO:0000313" key="2">
    <source>
        <dbReference type="Proteomes" id="UP000186817"/>
    </source>
</evidence>
<dbReference type="EMBL" id="LSRX01002144">
    <property type="protein sequence ID" value="OLP76084.1"/>
    <property type="molecule type" value="Genomic_DNA"/>
</dbReference>
<reference evidence="1 2" key="1">
    <citation type="submission" date="2016-02" db="EMBL/GenBank/DDBJ databases">
        <title>Genome analysis of coral dinoflagellate symbionts highlights evolutionary adaptations to a symbiotic lifestyle.</title>
        <authorList>
            <person name="Aranda M."/>
            <person name="Li Y."/>
            <person name="Liew Y.J."/>
            <person name="Baumgarten S."/>
            <person name="Simakov O."/>
            <person name="Wilson M."/>
            <person name="Piel J."/>
            <person name="Ashoor H."/>
            <person name="Bougouffa S."/>
            <person name="Bajic V.B."/>
            <person name="Ryu T."/>
            <person name="Ravasi T."/>
            <person name="Bayer T."/>
            <person name="Micklem G."/>
            <person name="Kim H."/>
            <person name="Bhak J."/>
            <person name="Lajeunesse T.C."/>
            <person name="Voolstra C.R."/>
        </authorList>
    </citation>
    <scope>NUCLEOTIDE SEQUENCE [LARGE SCALE GENOMIC DNA]</scope>
    <source>
        <strain evidence="1 2">CCMP2467</strain>
    </source>
</reference>
<name>A0A1Q9BZI0_SYMMI</name>
<dbReference type="Proteomes" id="UP000186817">
    <property type="component" value="Unassembled WGS sequence"/>
</dbReference>
<organism evidence="1 2">
    <name type="scientific">Symbiodinium microadriaticum</name>
    <name type="common">Dinoflagellate</name>
    <name type="synonym">Zooxanthella microadriatica</name>
    <dbReference type="NCBI Taxonomy" id="2951"/>
    <lineage>
        <taxon>Eukaryota</taxon>
        <taxon>Sar</taxon>
        <taxon>Alveolata</taxon>
        <taxon>Dinophyceae</taxon>
        <taxon>Suessiales</taxon>
        <taxon>Symbiodiniaceae</taxon>
        <taxon>Symbiodinium</taxon>
    </lineage>
</organism>
<dbReference type="OrthoDB" id="10288867at2759"/>
<feature type="non-terminal residue" evidence="1">
    <location>
        <position position="169"/>
    </location>
</feature>